<keyword evidence="3" id="KW-0238">DNA-binding</keyword>
<proteinExistence type="predicted"/>
<dbReference type="SMART" id="SM00448">
    <property type="entry name" value="REC"/>
    <property type="match status" value="1"/>
</dbReference>
<keyword evidence="8" id="KW-1185">Reference proteome</keyword>
<accession>A0ABW0HU37</accession>
<feature type="modified residue" description="4-aspartylphosphate" evidence="5">
    <location>
        <position position="57"/>
    </location>
</feature>
<dbReference type="InterPro" id="IPR016032">
    <property type="entry name" value="Sig_transdc_resp-reg_C-effctor"/>
</dbReference>
<dbReference type="Pfam" id="PF00072">
    <property type="entry name" value="Response_reg"/>
    <property type="match status" value="1"/>
</dbReference>
<dbReference type="SUPFAM" id="SSF52172">
    <property type="entry name" value="CheY-like"/>
    <property type="match status" value="1"/>
</dbReference>
<evidence type="ECO:0000256" key="2">
    <source>
        <dbReference type="ARBA" id="ARBA00023015"/>
    </source>
</evidence>
<dbReference type="PANTHER" id="PTHR43214">
    <property type="entry name" value="TWO-COMPONENT RESPONSE REGULATOR"/>
    <property type="match status" value="1"/>
</dbReference>
<dbReference type="Proteomes" id="UP001596113">
    <property type="component" value="Unassembled WGS sequence"/>
</dbReference>
<keyword evidence="4" id="KW-0804">Transcription</keyword>
<dbReference type="InterPro" id="IPR001789">
    <property type="entry name" value="Sig_transdc_resp-reg_receiver"/>
</dbReference>
<keyword evidence="2" id="KW-0805">Transcription regulation</keyword>
<dbReference type="InterPro" id="IPR011006">
    <property type="entry name" value="CheY-like_superfamily"/>
</dbReference>
<sequence length="231" mass="26051">MDPSIRVFICEDDPVFTRLLLKRLEQEPDLSVVGSAVGKDSLMAAMGSASIDVLLLDLNLADKNMEGLEIALELRDCATEGRDARPKIIVLSSMEEEDIISHTLGFGRVANYITKEHLDDIPAAVRDAHAGRPSIHHSAARKVLHALSVQQEYDLKKRITPKQIQILKLQDEGYSRKEISEMLFYSEYTINNELCKVSSVLKGKFPYLEWLRLKKHNSKEILQLAKQLGIL</sequence>
<evidence type="ECO:0000313" key="8">
    <source>
        <dbReference type="Proteomes" id="UP001596113"/>
    </source>
</evidence>
<comment type="caution">
    <text evidence="7">The sequence shown here is derived from an EMBL/GenBank/DDBJ whole genome shotgun (WGS) entry which is preliminary data.</text>
</comment>
<evidence type="ECO:0000256" key="1">
    <source>
        <dbReference type="ARBA" id="ARBA00022553"/>
    </source>
</evidence>
<keyword evidence="1 5" id="KW-0597">Phosphoprotein</keyword>
<gene>
    <name evidence="7" type="ORF">ACFPOF_17805</name>
</gene>
<evidence type="ECO:0000256" key="5">
    <source>
        <dbReference type="PROSITE-ProRule" id="PRU00169"/>
    </source>
</evidence>
<evidence type="ECO:0000256" key="3">
    <source>
        <dbReference type="ARBA" id="ARBA00023125"/>
    </source>
</evidence>
<organism evidence="7 8">
    <name type="scientific">Cohnella soli</name>
    <dbReference type="NCBI Taxonomy" id="425005"/>
    <lineage>
        <taxon>Bacteria</taxon>
        <taxon>Bacillati</taxon>
        <taxon>Bacillota</taxon>
        <taxon>Bacilli</taxon>
        <taxon>Bacillales</taxon>
        <taxon>Paenibacillaceae</taxon>
        <taxon>Cohnella</taxon>
    </lineage>
</organism>
<reference evidence="8" key="1">
    <citation type="journal article" date="2019" name="Int. J. Syst. Evol. Microbiol.">
        <title>The Global Catalogue of Microorganisms (GCM) 10K type strain sequencing project: providing services to taxonomists for standard genome sequencing and annotation.</title>
        <authorList>
            <consortium name="The Broad Institute Genomics Platform"/>
            <consortium name="The Broad Institute Genome Sequencing Center for Infectious Disease"/>
            <person name="Wu L."/>
            <person name="Ma J."/>
        </authorList>
    </citation>
    <scope>NUCLEOTIDE SEQUENCE [LARGE SCALE GENOMIC DNA]</scope>
    <source>
        <strain evidence="8">CGMCC 1.18575</strain>
    </source>
</reference>
<dbReference type="PANTHER" id="PTHR43214:SF41">
    <property type="entry name" value="NITRATE_NITRITE RESPONSE REGULATOR PROTEIN NARP"/>
    <property type="match status" value="1"/>
</dbReference>
<evidence type="ECO:0000259" key="6">
    <source>
        <dbReference type="PROSITE" id="PS50110"/>
    </source>
</evidence>
<evidence type="ECO:0000256" key="4">
    <source>
        <dbReference type="ARBA" id="ARBA00023163"/>
    </source>
</evidence>
<name>A0ABW0HU37_9BACL</name>
<feature type="domain" description="Response regulatory" evidence="6">
    <location>
        <begin position="6"/>
        <end position="130"/>
    </location>
</feature>
<evidence type="ECO:0000313" key="7">
    <source>
        <dbReference type="EMBL" id="MFC5404594.1"/>
    </source>
</evidence>
<dbReference type="PROSITE" id="PS50110">
    <property type="entry name" value="RESPONSE_REGULATORY"/>
    <property type="match status" value="1"/>
</dbReference>
<dbReference type="InterPro" id="IPR039420">
    <property type="entry name" value="WalR-like"/>
</dbReference>
<protein>
    <submittedName>
        <fullName evidence="7">Response regulator</fullName>
    </submittedName>
</protein>
<dbReference type="SUPFAM" id="SSF46894">
    <property type="entry name" value="C-terminal effector domain of the bipartite response regulators"/>
    <property type="match status" value="1"/>
</dbReference>
<dbReference type="RefSeq" id="WP_378135024.1">
    <property type="nucleotide sequence ID" value="NZ_JBHSMI010000028.1"/>
</dbReference>
<dbReference type="Gene3D" id="3.40.50.2300">
    <property type="match status" value="1"/>
</dbReference>
<dbReference type="EMBL" id="JBHSMI010000028">
    <property type="protein sequence ID" value="MFC5404594.1"/>
    <property type="molecule type" value="Genomic_DNA"/>
</dbReference>